<sequence>MDTARIYELLKQEIKNKSIGKVAIELKLSKATVSLVARKKYPNPQKIYQKIKEKYQPIEIIGVQCTTNDLIQLLKECEQ</sequence>
<proteinExistence type="predicted"/>
<evidence type="ECO:0000313" key="1">
    <source>
        <dbReference type="EMBL" id="WNL28158.1"/>
    </source>
</evidence>
<dbReference type="EMBL" id="CP134855">
    <property type="protein sequence ID" value="WNL31047.1"/>
    <property type="molecule type" value="Genomic_DNA"/>
</dbReference>
<dbReference type="AlphaFoldDB" id="A0AA96DP03"/>
<dbReference type="EMBL" id="CP135130">
    <property type="protein sequence ID" value="WNP37197.1"/>
    <property type="molecule type" value="Genomic_DNA"/>
</dbReference>
<reference evidence="2" key="1">
    <citation type="submission" date="2023-09" db="EMBL/GenBank/DDBJ databases">
        <title>Arcobacter tbilisiensis sp. nov. isolated from chicken meat in Tbilisi, Georgia.</title>
        <authorList>
            <person name="Matthias R."/>
            <person name="Zautner A.E."/>
        </authorList>
    </citation>
    <scope>NUCLEOTIDE SEQUENCE</scope>
    <source>
        <strain evidence="4">LEO 101</strain>
        <strain evidence="1">LEO 49</strain>
        <strain evidence="5">LEO 50</strain>
        <strain evidence="2">LEO 53</strain>
        <strain evidence="3">LEO 65</strain>
    </source>
</reference>
<dbReference type="EMBL" id="CP135131">
    <property type="protein sequence ID" value="WNP39289.1"/>
    <property type="molecule type" value="Genomic_DNA"/>
</dbReference>
<dbReference type="EMBL" id="CP134853">
    <property type="protein sequence ID" value="WNL28158.1"/>
    <property type="molecule type" value="Genomic_DNA"/>
</dbReference>
<dbReference type="EMBL" id="CP134842">
    <property type="protein sequence ID" value="WNL36487.1"/>
    <property type="molecule type" value="Genomic_DNA"/>
</dbReference>
<protein>
    <submittedName>
        <fullName evidence="2">Uncharacterized protein</fullName>
    </submittedName>
</protein>
<name>A0AA96DP03_9BACT</name>
<evidence type="ECO:0000313" key="3">
    <source>
        <dbReference type="EMBL" id="WNL36487.1"/>
    </source>
</evidence>
<evidence type="ECO:0000313" key="2">
    <source>
        <dbReference type="EMBL" id="WNL31047.1"/>
    </source>
</evidence>
<gene>
    <name evidence="4" type="ORF">RJG58_06055</name>
    <name evidence="5" type="ORF">RMP69_06055</name>
    <name evidence="1" type="ORF">RMQ65_02040</name>
    <name evidence="3" type="ORF">RMQ66_01515</name>
    <name evidence="2" type="ORF">RMQ67_06055</name>
</gene>
<organism evidence="2">
    <name type="scientific">Arcobacter sp. AZ-2023</name>
    <dbReference type="NCBI Taxonomy" id="3074453"/>
    <lineage>
        <taxon>Bacteria</taxon>
        <taxon>Pseudomonadati</taxon>
        <taxon>Campylobacterota</taxon>
        <taxon>Epsilonproteobacteria</taxon>
        <taxon>Campylobacterales</taxon>
        <taxon>Arcobacteraceae</taxon>
        <taxon>Arcobacter</taxon>
    </lineage>
</organism>
<evidence type="ECO:0000313" key="5">
    <source>
        <dbReference type="EMBL" id="WNP39289.1"/>
    </source>
</evidence>
<accession>A0AA96DP03</accession>
<evidence type="ECO:0000313" key="4">
    <source>
        <dbReference type="EMBL" id="WNP37197.1"/>
    </source>
</evidence>